<dbReference type="PROSITE" id="PS51257">
    <property type="entry name" value="PROKAR_LIPOPROTEIN"/>
    <property type="match status" value="1"/>
</dbReference>
<proteinExistence type="inferred from homology"/>
<evidence type="ECO:0000256" key="3">
    <source>
        <dbReference type="ARBA" id="ARBA00023316"/>
    </source>
</evidence>
<dbReference type="HAMAP" id="MF_02071">
    <property type="entry name" value="RlpA"/>
    <property type="match status" value="1"/>
</dbReference>
<dbReference type="GO" id="GO:0042834">
    <property type="term" value="F:peptidoglycan binding"/>
    <property type="evidence" value="ECO:0007669"/>
    <property type="project" value="InterPro"/>
</dbReference>
<evidence type="ECO:0000256" key="4">
    <source>
        <dbReference type="HAMAP-Rule" id="MF_02071"/>
    </source>
</evidence>
<keyword evidence="4 9" id="KW-0449">Lipoprotein</keyword>
<dbReference type="STRING" id="1198114.AciX9_3468"/>
<protein>
    <recommendedName>
        <fullName evidence="4">Probable endolytic peptidoglycan transglycosylase RlpA</fullName>
        <ecNumber evidence="4">4.2.2.-</ecNumber>
    </recommendedName>
</protein>
<dbReference type="EMBL" id="CP002480">
    <property type="protein sequence ID" value="ADW70473.1"/>
    <property type="molecule type" value="Genomic_DNA"/>
</dbReference>
<dbReference type="InterPro" id="IPR009009">
    <property type="entry name" value="RlpA-like_DPBB"/>
</dbReference>
<keyword evidence="4" id="KW-0472">Membrane</keyword>
<dbReference type="GO" id="GO:0071555">
    <property type="term" value="P:cell wall organization"/>
    <property type="evidence" value="ECO:0007669"/>
    <property type="project" value="UniProtKB-KW"/>
</dbReference>
<evidence type="ECO:0000256" key="1">
    <source>
        <dbReference type="ARBA" id="ARBA00022729"/>
    </source>
</evidence>
<comment type="similarity">
    <text evidence="4 5">Belongs to the RlpA family.</text>
</comment>
<dbReference type="InterPro" id="IPR007730">
    <property type="entry name" value="SPOR-like_dom"/>
</dbReference>
<gene>
    <name evidence="4" type="primary">rlpA</name>
    <name evidence="9" type="ordered locus">AciX9_3468</name>
</gene>
<dbReference type="EC" id="4.2.2.-" evidence="4"/>
<dbReference type="Gene3D" id="2.40.40.10">
    <property type="entry name" value="RlpA-like domain"/>
    <property type="match status" value="1"/>
</dbReference>
<keyword evidence="4" id="KW-1003">Cell membrane</keyword>
<evidence type="ECO:0000259" key="7">
    <source>
        <dbReference type="Pfam" id="PF03330"/>
    </source>
</evidence>
<keyword evidence="1" id="KW-0732">Signal</keyword>
<dbReference type="GO" id="GO:0008932">
    <property type="term" value="F:lytic endotransglycosylase activity"/>
    <property type="evidence" value="ECO:0007669"/>
    <property type="project" value="UniProtKB-UniRule"/>
</dbReference>
<dbReference type="GO" id="GO:0000270">
    <property type="term" value="P:peptidoglycan metabolic process"/>
    <property type="evidence" value="ECO:0007669"/>
    <property type="project" value="UniProtKB-UniRule"/>
</dbReference>
<dbReference type="AlphaFoldDB" id="E8X3W5"/>
<evidence type="ECO:0000256" key="6">
    <source>
        <dbReference type="SAM" id="MobiDB-lite"/>
    </source>
</evidence>
<dbReference type="InterPro" id="IPR034718">
    <property type="entry name" value="RlpA"/>
</dbReference>
<keyword evidence="10" id="KW-1185">Reference proteome</keyword>
<dbReference type="GO" id="GO:0005886">
    <property type="term" value="C:plasma membrane"/>
    <property type="evidence" value="ECO:0007669"/>
    <property type="project" value="UniProtKB-SubCell"/>
</dbReference>
<evidence type="ECO:0000313" key="9">
    <source>
        <dbReference type="EMBL" id="ADW70473.1"/>
    </source>
</evidence>
<reference evidence="10" key="1">
    <citation type="submission" date="2011-01" db="EMBL/GenBank/DDBJ databases">
        <title>Complete sequence of chromosome of Acidobacterium sp. MP5ACTX9.</title>
        <authorList>
            <consortium name="US DOE Joint Genome Institute"/>
            <person name="Lucas S."/>
            <person name="Copeland A."/>
            <person name="Lapidus A."/>
            <person name="Cheng J.-F."/>
            <person name="Goodwin L."/>
            <person name="Pitluck S."/>
            <person name="Teshima H."/>
            <person name="Detter J.C."/>
            <person name="Han C."/>
            <person name="Tapia R."/>
            <person name="Land M."/>
            <person name="Hauser L."/>
            <person name="Kyrpides N."/>
            <person name="Ivanova N."/>
            <person name="Ovchinnikova G."/>
            <person name="Pagani I."/>
            <person name="Rawat S.R."/>
            <person name="Mannisto M."/>
            <person name="Haggblom M.M."/>
            <person name="Woyke T."/>
        </authorList>
    </citation>
    <scope>NUCLEOTIDE SEQUENCE [LARGE SCALE GENOMIC DNA]</scope>
    <source>
        <strain evidence="10">MP5ACTX9</strain>
    </source>
</reference>
<dbReference type="SUPFAM" id="SSF50685">
    <property type="entry name" value="Barwin-like endoglucanases"/>
    <property type="match status" value="1"/>
</dbReference>
<evidence type="ECO:0000259" key="8">
    <source>
        <dbReference type="Pfam" id="PF05036"/>
    </source>
</evidence>
<feature type="domain" description="RlpA-like protein double-psi beta-barrel" evidence="7">
    <location>
        <begin position="83"/>
        <end position="172"/>
    </location>
</feature>
<feature type="region of interest" description="Disordered" evidence="6">
    <location>
        <begin position="30"/>
        <end position="82"/>
    </location>
</feature>
<dbReference type="PANTHER" id="PTHR34183:SF1">
    <property type="entry name" value="ENDOLYTIC PEPTIDOGLYCAN TRANSGLYCOSYLASE RLPA"/>
    <property type="match status" value="1"/>
</dbReference>
<dbReference type="NCBIfam" id="TIGR00413">
    <property type="entry name" value="rlpA"/>
    <property type="match status" value="1"/>
</dbReference>
<dbReference type="CDD" id="cd22268">
    <property type="entry name" value="DPBB_RlpA-like"/>
    <property type="match status" value="1"/>
</dbReference>
<evidence type="ECO:0000256" key="5">
    <source>
        <dbReference type="RuleBase" id="RU003495"/>
    </source>
</evidence>
<keyword evidence="4" id="KW-0564">Palmitate</keyword>
<dbReference type="KEGG" id="acm:AciX9_3468"/>
<evidence type="ECO:0000313" key="10">
    <source>
        <dbReference type="Proteomes" id="UP000000343"/>
    </source>
</evidence>
<dbReference type="RefSeq" id="WP_013581784.1">
    <property type="nucleotide sequence ID" value="NC_015064.1"/>
</dbReference>
<dbReference type="OrthoDB" id="9779128at2"/>
<keyword evidence="2 4" id="KW-0456">Lyase</keyword>
<dbReference type="eggNOG" id="COG0797">
    <property type="taxonomic scope" value="Bacteria"/>
</dbReference>
<keyword evidence="3 4" id="KW-0961">Cell wall biogenesis/degradation</keyword>
<dbReference type="InterPro" id="IPR036680">
    <property type="entry name" value="SPOR-like_sf"/>
</dbReference>
<dbReference type="Pfam" id="PF05036">
    <property type="entry name" value="SPOR"/>
    <property type="match status" value="1"/>
</dbReference>
<accession>E8X3W5</accession>
<dbReference type="PaxDb" id="1198114-AciX9_3468"/>
<feature type="domain" description="SPOR" evidence="8">
    <location>
        <begin position="183"/>
        <end position="232"/>
    </location>
</feature>
<dbReference type="SUPFAM" id="SSF110997">
    <property type="entry name" value="Sporulation related repeat"/>
    <property type="match status" value="1"/>
</dbReference>
<dbReference type="InterPro" id="IPR012997">
    <property type="entry name" value="RplA"/>
</dbReference>
<organism evidence="10">
    <name type="scientific">Granulicella tundricola (strain ATCC BAA-1859 / DSM 23138 / MP5ACTX9)</name>
    <dbReference type="NCBI Taxonomy" id="1198114"/>
    <lineage>
        <taxon>Bacteria</taxon>
        <taxon>Pseudomonadati</taxon>
        <taxon>Acidobacteriota</taxon>
        <taxon>Terriglobia</taxon>
        <taxon>Terriglobales</taxon>
        <taxon>Acidobacteriaceae</taxon>
        <taxon>Granulicella</taxon>
    </lineage>
</organism>
<dbReference type="PANTHER" id="PTHR34183">
    <property type="entry name" value="ENDOLYTIC PEPTIDOGLYCAN TRANSGLYCOSYLASE RLPA"/>
    <property type="match status" value="1"/>
</dbReference>
<dbReference type="Pfam" id="PF03330">
    <property type="entry name" value="DPBB_1"/>
    <property type="match status" value="1"/>
</dbReference>
<comment type="function">
    <text evidence="4">Lytic transglycosylase with a strong preference for naked glycan strands that lack stem peptides.</text>
</comment>
<evidence type="ECO:0000256" key="2">
    <source>
        <dbReference type="ARBA" id="ARBA00023239"/>
    </source>
</evidence>
<comment type="subcellular location">
    <subcellularLocation>
        <location evidence="4">Cell membrane</location>
        <topology evidence="4">Lipid-anchor</topology>
    </subcellularLocation>
</comment>
<dbReference type="HOGENOM" id="CLU_042923_3_4_0"/>
<dbReference type="InterPro" id="IPR036908">
    <property type="entry name" value="RlpA-like_sf"/>
</dbReference>
<sequence length="258" mass="27485">MMGRSSGRVVQGVLGVGILLLSGCHHAKTTYDTSSAPPPPPLPSRSEAVPHRTAPQPGSAAPIVRKPPAGEPDDLSGPPISTEVGLASWYGPPYHNRQAADGSIFDQNAMTAAHRTLPMGSTVRVTNLDTGESVVVKITDRGPFVPNRILDLSLAAAKATGLYQKGVAKVKVEVYAHNTADPGGRWCVQIGAFLTADDAIQLKNDLLQRYKTAKVIEFQGPTGYWVRINPAQADKLTASNILESIHIPDANPYLVRTN</sequence>
<dbReference type="Proteomes" id="UP000000343">
    <property type="component" value="Chromosome"/>
</dbReference>
<name>E8X3W5_GRATM</name>